<dbReference type="RefSeq" id="WP_369059083.1">
    <property type="nucleotide sequence ID" value="NZ_CP158375.1"/>
</dbReference>
<keyword evidence="3 6" id="KW-0227">DNA damage</keyword>
<sequence length="149" mass="16992">MADNRTPQSRSALMARIGAKNTAPELIVRRLLHRLGFRFRLHRKDLPGKPDIVLAKHRTAIFVHGCFWHRHGCKIGRPPKTRAEFWLPKLERNRARDAQNEAALVAKGWNVLTLWQCEIRDAGGLEQRLIQALVGPAPKNPIDSTEAER</sequence>
<evidence type="ECO:0000256" key="3">
    <source>
        <dbReference type="ARBA" id="ARBA00022763"/>
    </source>
</evidence>
<dbReference type="AlphaFoldDB" id="A0AB39KS79"/>
<dbReference type="GO" id="GO:0006298">
    <property type="term" value="P:mismatch repair"/>
    <property type="evidence" value="ECO:0007669"/>
    <property type="project" value="UniProtKB-UniRule"/>
</dbReference>
<protein>
    <recommendedName>
        <fullName evidence="6">Very short patch repair endonuclease</fullName>
        <ecNumber evidence="6">3.1.-.-</ecNumber>
    </recommendedName>
</protein>
<gene>
    <name evidence="7" type="ORF">ABOZ73_15825</name>
</gene>
<dbReference type="GO" id="GO:0016787">
    <property type="term" value="F:hydrolase activity"/>
    <property type="evidence" value="ECO:0007669"/>
    <property type="project" value="UniProtKB-KW"/>
</dbReference>
<proteinExistence type="inferred from homology"/>
<evidence type="ECO:0000256" key="1">
    <source>
        <dbReference type="ARBA" id="ARBA00022722"/>
    </source>
</evidence>
<organism evidence="7">
    <name type="scientific">Caulobacter sp. 73W</name>
    <dbReference type="NCBI Taxonomy" id="3161137"/>
    <lineage>
        <taxon>Bacteria</taxon>
        <taxon>Pseudomonadati</taxon>
        <taxon>Pseudomonadota</taxon>
        <taxon>Alphaproteobacteria</taxon>
        <taxon>Caulobacterales</taxon>
        <taxon>Caulobacteraceae</taxon>
        <taxon>Caulobacter</taxon>
    </lineage>
</organism>
<dbReference type="Pfam" id="PF03852">
    <property type="entry name" value="Vsr"/>
    <property type="match status" value="1"/>
</dbReference>
<dbReference type="SUPFAM" id="SSF52980">
    <property type="entry name" value="Restriction endonuclease-like"/>
    <property type="match status" value="1"/>
</dbReference>
<keyword evidence="1 6" id="KW-0540">Nuclease</keyword>
<keyword evidence="4 6" id="KW-0378">Hydrolase</keyword>
<dbReference type="EC" id="3.1.-.-" evidence="6"/>
<dbReference type="PIRSF" id="PIRSF018267">
    <property type="entry name" value="VSR_endonuc"/>
    <property type="match status" value="1"/>
</dbReference>
<keyword evidence="5 6" id="KW-0234">DNA repair</keyword>
<keyword evidence="2 6" id="KW-0255">Endonuclease</keyword>
<evidence type="ECO:0000313" key="7">
    <source>
        <dbReference type="EMBL" id="XDO96229.1"/>
    </source>
</evidence>
<evidence type="ECO:0000256" key="5">
    <source>
        <dbReference type="ARBA" id="ARBA00023204"/>
    </source>
</evidence>
<reference evidence="7" key="1">
    <citation type="submission" date="2024-06" db="EMBL/GenBank/DDBJ databases">
        <title>Caulobacter inopinatus, sp. nov.</title>
        <authorList>
            <person name="Donachie S.P."/>
        </authorList>
    </citation>
    <scope>NUCLEOTIDE SEQUENCE</scope>
    <source>
        <strain evidence="7">73W</strain>
    </source>
</reference>
<dbReference type="REBASE" id="855157">
    <property type="entry name" value="V.Csp73WORF15820P"/>
</dbReference>
<comment type="function">
    <text evidence="6">May nick specific sequences that contain T:G mispairs resulting from m5C-deamination.</text>
</comment>
<dbReference type="Gene3D" id="3.40.960.10">
    <property type="entry name" value="VSR Endonuclease"/>
    <property type="match status" value="1"/>
</dbReference>
<dbReference type="InterPro" id="IPR004603">
    <property type="entry name" value="DNA_mismatch_endonuc_vsr"/>
</dbReference>
<dbReference type="InterPro" id="IPR011335">
    <property type="entry name" value="Restrct_endonuc-II-like"/>
</dbReference>
<evidence type="ECO:0000256" key="4">
    <source>
        <dbReference type="ARBA" id="ARBA00022801"/>
    </source>
</evidence>
<comment type="similarity">
    <text evidence="6">Belongs to the vsr family.</text>
</comment>
<evidence type="ECO:0000256" key="2">
    <source>
        <dbReference type="ARBA" id="ARBA00022759"/>
    </source>
</evidence>
<accession>A0AB39KS79</accession>
<name>A0AB39KS79_9CAUL</name>
<dbReference type="GO" id="GO:0004519">
    <property type="term" value="F:endonuclease activity"/>
    <property type="evidence" value="ECO:0007669"/>
    <property type="project" value="UniProtKB-KW"/>
</dbReference>
<evidence type="ECO:0000256" key="6">
    <source>
        <dbReference type="PIRNR" id="PIRNR018267"/>
    </source>
</evidence>
<dbReference type="CDD" id="cd00221">
    <property type="entry name" value="Vsr"/>
    <property type="match status" value="1"/>
</dbReference>
<dbReference type="EMBL" id="CP158375">
    <property type="protein sequence ID" value="XDO96229.1"/>
    <property type="molecule type" value="Genomic_DNA"/>
</dbReference>
<dbReference type="NCBIfam" id="TIGR00632">
    <property type="entry name" value="vsr"/>
    <property type="match status" value="1"/>
</dbReference>